<dbReference type="EMBL" id="CP108253">
    <property type="protein sequence ID" value="WTU38250.1"/>
    <property type="molecule type" value="Genomic_DNA"/>
</dbReference>
<accession>A0AAU2GSR6</accession>
<gene>
    <name evidence="1" type="ORF">OHV25_00960</name>
</gene>
<dbReference type="AlphaFoldDB" id="A0AAU2GSR6"/>
<evidence type="ECO:0008006" key="2">
    <source>
        <dbReference type="Google" id="ProtNLM"/>
    </source>
</evidence>
<sequence length="112" mass="12440">MRPRAQADALALLALGDGLGLAPGEIARLRGSHLRQTRSGACVLDSVFGRLLVARAEWEDDLAELARRTGEDFLFRPGRQDPPPHNLIASWTWQHQPDAPLPRMNARRLRAS</sequence>
<organism evidence="1">
    <name type="scientific">Streptomyces sp. NBC_00060</name>
    <dbReference type="NCBI Taxonomy" id="2975636"/>
    <lineage>
        <taxon>Bacteria</taxon>
        <taxon>Bacillati</taxon>
        <taxon>Actinomycetota</taxon>
        <taxon>Actinomycetes</taxon>
        <taxon>Kitasatosporales</taxon>
        <taxon>Streptomycetaceae</taxon>
        <taxon>Streptomyces</taxon>
    </lineage>
</organism>
<evidence type="ECO:0000313" key="1">
    <source>
        <dbReference type="EMBL" id="WTU38250.1"/>
    </source>
</evidence>
<protein>
    <recommendedName>
        <fullName evidence="2">Tyr recombinase domain-containing protein</fullName>
    </recommendedName>
</protein>
<proteinExistence type="predicted"/>
<name>A0AAU2GSR6_9ACTN</name>
<reference evidence="1" key="1">
    <citation type="submission" date="2022-10" db="EMBL/GenBank/DDBJ databases">
        <title>The complete genomes of actinobacterial strains from the NBC collection.</title>
        <authorList>
            <person name="Joergensen T.S."/>
            <person name="Alvarez Arevalo M."/>
            <person name="Sterndorff E.B."/>
            <person name="Faurdal D."/>
            <person name="Vuksanovic O."/>
            <person name="Mourched A.-S."/>
            <person name="Charusanti P."/>
            <person name="Shaw S."/>
            <person name="Blin K."/>
            <person name="Weber T."/>
        </authorList>
    </citation>
    <scope>NUCLEOTIDE SEQUENCE</scope>
    <source>
        <strain evidence="1">NBC_00060</strain>
    </source>
</reference>